<comment type="caution">
    <text evidence="7">The sequence shown here is derived from an EMBL/GenBank/DDBJ whole genome shotgun (WGS) entry which is preliminary data.</text>
</comment>
<evidence type="ECO:0000256" key="2">
    <source>
        <dbReference type="ARBA" id="ARBA00023136"/>
    </source>
</evidence>
<evidence type="ECO:0000313" key="8">
    <source>
        <dbReference type="Proteomes" id="UP000319836"/>
    </source>
</evidence>
<keyword evidence="3" id="KW-0998">Cell outer membrane</keyword>
<dbReference type="PANTHER" id="PTHR30329">
    <property type="entry name" value="STATOR ELEMENT OF FLAGELLAR MOTOR COMPLEX"/>
    <property type="match status" value="1"/>
</dbReference>
<comment type="subcellular location">
    <subcellularLocation>
        <location evidence="1">Cell outer membrane</location>
    </subcellularLocation>
</comment>
<feature type="compositionally biased region" description="Low complexity" evidence="5">
    <location>
        <begin position="219"/>
        <end position="250"/>
    </location>
</feature>
<evidence type="ECO:0000256" key="3">
    <source>
        <dbReference type="ARBA" id="ARBA00023237"/>
    </source>
</evidence>
<feature type="domain" description="OmpA-like" evidence="6">
    <location>
        <begin position="81"/>
        <end position="200"/>
    </location>
</feature>
<keyword evidence="2 4" id="KW-0472">Membrane</keyword>
<organism evidence="7 8">
    <name type="scientific">Eiseniibacteriota bacterium</name>
    <dbReference type="NCBI Taxonomy" id="2212470"/>
    <lineage>
        <taxon>Bacteria</taxon>
        <taxon>Candidatus Eiseniibacteriota</taxon>
    </lineage>
</organism>
<reference evidence="7 8" key="1">
    <citation type="journal article" date="2019" name="Nat. Microbiol.">
        <title>Mediterranean grassland soil C-N compound turnover is dependent on rainfall and depth, and is mediated by genomically divergent microorganisms.</title>
        <authorList>
            <person name="Diamond S."/>
            <person name="Andeer P.F."/>
            <person name="Li Z."/>
            <person name="Crits-Christoph A."/>
            <person name="Burstein D."/>
            <person name="Anantharaman K."/>
            <person name="Lane K.R."/>
            <person name="Thomas B.C."/>
            <person name="Pan C."/>
            <person name="Northen T.R."/>
            <person name="Banfield J.F."/>
        </authorList>
    </citation>
    <scope>NUCLEOTIDE SEQUENCE [LARGE SCALE GENOMIC DNA]</scope>
    <source>
        <strain evidence="7">WS_10</strain>
    </source>
</reference>
<dbReference type="InterPro" id="IPR050330">
    <property type="entry name" value="Bact_OuterMem_StrucFunc"/>
</dbReference>
<evidence type="ECO:0000256" key="1">
    <source>
        <dbReference type="ARBA" id="ARBA00004442"/>
    </source>
</evidence>
<gene>
    <name evidence="7" type="ORF">E6K80_07465</name>
</gene>
<dbReference type="Pfam" id="PF00691">
    <property type="entry name" value="OmpA"/>
    <property type="match status" value="1"/>
</dbReference>
<evidence type="ECO:0000259" key="6">
    <source>
        <dbReference type="PROSITE" id="PS51123"/>
    </source>
</evidence>
<dbReference type="InterPro" id="IPR006665">
    <property type="entry name" value="OmpA-like"/>
</dbReference>
<evidence type="ECO:0000313" key="7">
    <source>
        <dbReference type="EMBL" id="TMQ70776.1"/>
    </source>
</evidence>
<dbReference type="CDD" id="cd07185">
    <property type="entry name" value="OmpA_C-like"/>
    <property type="match status" value="1"/>
</dbReference>
<dbReference type="SUPFAM" id="SSF103088">
    <property type="entry name" value="OmpA-like"/>
    <property type="match status" value="1"/>
</dbReference>
<accession>A0A538U4F6</accession>
<sequence>MRTGVRTTPTPTACATASINVPTRRRARPSTPRAVRTTRTATACWTASISVPTDKCPDTSPGLKVDAQGCPIEYMEKETELHDTGMIRLQNVNFETAKATVLPESYPVLDLVGQVLRKWPELRIEIGGHTDKRGGVKYNQKLSEARAKAVLEHLTQKYPDLKPEQFTTKGYGLSRPLVPNTSELNMAKNRRVEFVVLNRDVLKREVQRRRLLQKGEALPDTTKAPAPAAAPRDTTHAPAPTTAPPDTTHH</sequence>
<dbReference type="EMBL" id="VBPA01000180">
    <property type="protein sequence ID" value="TMQ70776.1"/>
    <property type="molecule type" value="Genomic_DNA"/>
</dbReference>
<dbReference type="InterPro" id="IPR036737">
    <property type="entry name" value="OmpA-like_sf"/>
</dbReference>
<dbReference type="InterPro" id="IPR006664">
    <property type="entry name" value="OMP_bac"/>
</dbReference>
<dbReference type="Gene3D" id="3.30.1330.60">
    <property type="entry name" value="OmpA-like domain"/>
    <property type="match status" value="1"/>
</dbReference>
<dbReference type="Proteomes" id="UP000319836">
    <property type="component" value="Unassembled WGS sequence"/>
</dbReference>
<evidence type="ECO:0000256" key="4">
    <source>
        <dbReference type="PROSITE-ProRule" id="PRU00473"/>
    </source>
</evidence>
<protein>
    <submittedName>
        <fullName evidence="7">OmpA family protein</fullName>
    </submittedName>
</protein>
<dbReference type="PRINTS" id="PR01021">
    <property type="entry name" value="OMPADOMAIN"/>
</dbReference>
<dbReference type="GO" id="GO:0009279">
    <property type="term" value="C:cell outer membrane"/>
    <property type="evidence" value="ECO:0007669"/>
    <property type="project" value="UniProtKB-SubCell"/>
</dbReference>
<evidence type="ECO:0000256" key="5">
    <source>
        <dbReference type="SAM" id="MobiDB-lite"/>
    </source>
</evidence>
<name>A0A538U4F6_UNCEI</name>
<proteinExistence type="predicted"/>
<dbReference type="AlphaFoldDB" id="A0A538U4F6"/>
<feature type="region of interest" description="Disordered" evidence="5">
    <location>
        <begin position="212"/>
        <end position="250"/>
    </location>
</feature>
<dbReference type="PROSITE" id="PS51123">
    <property type="entry name" value="OMPA_2"/>
    <property type="match status" value="1"/>
</dbReference>
<dbReference type="PANTHER" id="PTHR30329:SF21">
    <property type="entry name" value="LIPOPROTEIN YIAD-RELATED"/>
    <property type="match status" value="1"/>
</dbReference>